<proteinExistence type="inferred from homology"/>
<dbReference type="SUPFAM" id="SSF160350">
    <property type="entry name" value="Rnp2-like"/>
    <property type="match status" value="1"/>
</dbReference>
<dbReference type="GO" id="GO:0000172">
    <property type="term" value="C:ribonuclease MRP complex"/>
    <property type="evidence" value="ECO:0007669"/>
    <property type="project" value="TreeGrafter"/>
</dbReference>
<keyword evidence="4" id="KW-0539">Nucleus</keyword>
<evidence type="ECO:0000256" key="3">
    <source>
        <dbReference type="ARBA" id="ARBA00022694"/>
    </source>
</evidence>
<dbReference type="InterPro" id="IPR038085">
    <property type="entry name" value="Rnp2-like_sf"/>
</dbReference>
<comment type="similarity">
    <text evidence="2 5">Belongs to the eukaryotic/archaeal RNase P protein component 2 family.</text>
</comment>
<sequence length="162" mass="18016">MVRFKNRWLLVELIPCGDPQSPGTPTIGGLSDGESSSRQIWAALKQSVITNFGDTGWGAVGTSLTIKYYSPRTNMCIIRVARDQHRIAWAALTLFSAVDGQRYLPHVIHVSGTIKQAQLAAIRHNREVVARYRAQARTPAAYQDSFDEFLATSEKEIEALQD</sequence>
<comment type="catalytic activity">
    <reaction evidence="5">
        <text>Endonucleolytic cleavage of RNA, removing 5'-extranucleotides from tRNA precursor.</text>
        <dbReference type="EC" id="3.1.26.5"/>
    </reaction>
</comment>
<dbReference type="OrthoDB" id="24745at2759"/>
<reference evidence="6 7" key="1">
    <citation type="submission" date="2016-07" db="EMBL/GenBank/DDBJ databases">
        <title>Draft genome of the white-rot fungus Obba rivulosa 3A-2.</title>
        <authorList>
            <consortium name="DOE Joint Genome Institute"/>
            <person name="Miettinen O."/>
            <person name="Riley R."/>
            <person name="Acob R."/>
            <person name="Barry K."/>
            <person name="Cullen D."/>
            <person name="De Vries R."/>
            <person name="Hainaut M."/>
            <person name="Hatakka A."/>
            <person name="Henrissat B."/>
            <person name="Hilden K."/>
            <person name="Kuo R."/>
            <person name="Labutti K."/>
            <person name="Lipzen A."/>
            <person name="Makela M.R."/>
            <person name="Sandor L."/>
            <person name="Spatafora J.W."/>
            <person name="Grigoriev I.V."/>
            <person name="Hibbett D.S."/>
        </authorList>
    </citation>
    <scope>NUCLEOTIDE SEQUENCE [LARGE SCALE GENOMIC DNA]</scope>
    <source>
        <strain evidence="6 7">3A-2</strain>
    </source>
</reference>
<evidence type="ECO:0000313" key="7">
    <source>
        <dbReference type="Proteomes" id="UP000250043"/>
    </source>
</evidence>
<comment type="subcellular location">
    <subcellularLocation>
        <location evidence="1">Nucleus</location>
    </subcellularLocation>
</comment>
<evidence type="ECO:0000256" key="4">
    <source>
        <dbReference type="ARBA" id="ARBA00023242"/>
    </source>
</evidence>
<dbReference type="GO" id="GO:0033204">
    <property type="term" value="F:ribonuclease P RNA binding"/>
    <property type="evidence" value="ECO:0007669"/>
    <property type="project" value="InterPro"/>
</dbReference>
<evidence type="ECO:0000256" key="5">
    <source>
        <dbReference type="PIRNR" id="PIRNR023803"/>
    </source>
</evidence>
<evidence type="ECO:0000313" key="6">
    <source>
        <dbReference type="EMBL" id="OCH87757.1"/>
    </source>
</evidence>
<protein>
    <recommendedName>
        <fullName evidence="5">Ribonuclease P/MRP protein subunit POP5</fullName>
        <ecNumber evidence="5">3.1.26.5</ecNumber>
    </recommendedName>
</protein>
<dbReference type="GO" id="GO:0001682">
    <property type="term" value="P:tRNA 5'-leader removal"/>
    <property type="evidence" value="ECO:0007669"/>
    <property type="project" value="InterPro"/>
</dbReference>
<dbReference type="GO" id="GO:0030681">
    <property type="term" value="C:multimeric ribonuclease P complex"/>
    <property type="evidence" value="ECO:0007669"/>
    <property type="project" value="TreeGrafter"/>
</dbReference>
<evidence type="ECO:0000256" key="2">
    <source>
        <dbReference type="ARBA" id="ARBA00010800"/>
    </source>
</evidence>
<accession>A0A8E2AW52</accession>
<dbReference type="EMBL" id="KV722474">
    <property type="protein sequence ID" value="OCH87757.1"/>
    <property type="molecule type" value="Genomic_DNA"/>
</dbReference>
<dbReference type="GO" id="GO:0005730">
    <property type="term" value="C:nucleolus"/>
    <property type="evidence" value="ECO:0007669"/>
    <property type="project" value="TreeGrafter"/>
</dbReference>
<comment type="function">
    <text evidence="5">Component of ribonuclease P, a protein complex that generates mature tRNA molecules by cleaving their 5'-ends.</text>
</comment>
<keyword evidence="7" id="KW-1185">Reference proteome</keyword>
<organism evidence="6 7">
    <name type="scientific">Obba rivulosa</name>
    <dbReference type="NCBI Taxonomy" id="1052685"/>
    <lineage>
        <taxon>Eukaryota</taxon>
        <taxon>Fungi</taxon>
        <taxon>Dikarya</taxon>
        <taxon>Basidiomycota</taxon>
        <taxon>Agaricomycotina</taxon>
        <taxon>Agaricomycetes</taxon>
        <taxon>Polyporales</taxon>
        <taxon>Gelatoporiaceae</taxon>
        <taxon>Obba</taxon>
    </lineage>
</organism>
<dbReference type="PANTHER" id="PTHR15441:SF2">
    <property type="entry name" value="RIBONUCLEASE P_MRP PROTEIN SUBUNIT POP5"/>
    <property type="match status" value="1"/>
</dbReference>
<name>A0A8E2AW52_9APHY</name>
<dbReference type="GO" id="GO:0004526">
    <property type="term" value="F:ribonuclease P activity"/>
    <property type="evidence" value="ECO:0007669"/>
    <property type="project" value="UniProtKB-EC"/>
</dbReference>
<dbReference type="PIRSF" id="PIRSF023803">
    <property type="entry name" value="Ribonuclease_P_prd"/>
    <property type="match status" value="1"/>
</dbReference>
<dbReference type="Pfam" id="PF01900">
    <property type="entry name" value="RNase_P_Rpp14"/>
    <property type="match status" value="1"/>
</dbReference>
<gene>
    <name evidence="6" type="ORF">OBBRIDRAFT_781210</name>
</gene>
<evidence type="ECO:0000256" key="1">
    <source>
        <dbReference type="ARBA" id="ARBA00004123"/>
    </source>
</evidence>
<dbReference type="InterPro" id="IPR016819">
    <property type="entry name" value="RNase_P/MRP_POP5"/>
</dbReference>
<dbReference type="Proteomes" id="UP000250043">
    <property type="component" value="Unassembled WGS sequence"/>
</dbReference>
<dbReference type="EC" id="3.1.26.5" evidence="5"/>
<dbReference type="PANTHER" id="PTHR15441">
    <property type="entry name" value="RIBONUCLEASE P PROTEIN SUBUNIT P14"/>
    <property type="match status" value="1"/>
</dbReference>
<dbReference type="AlphaFoldDB" id="A0A8E2AW52"/>
<keyword evidence="3 5" id="KW-0819">tRNA processing</keyword>
<dbReference type="InterPro" id="IPR002759">
    <property type="entry name" value="Pop5/Rpp14/Rnp2-like"/>
</dbReference>
<dbReference type="Gene3D" id="3.30.70.3250">
    <property type="entry name" value="Ribonuclease P, Pop5 subunit"/>
    <property type="match status" value="1"/>
</dbReference>